<dbReference type="RefSeq" id="WP_072712249.1">
    <property type="nucleotide sequence ID" value="NZ_CP016796.1"/>
</dbReference>
<dbReference type="GO" id="GO:0005737">
    <property type="term" value="C:cytoplasm"/>
    <property type="evidence" value="ECO:0007669"/>
    <property type="project" value="TreeGrafter"/>
</dbReference>
<dbReference type="NCBIfam" id="TIGR00121">
    <property type="entry name" value="birA_ligase"/>
    <property type="match status" value="1"/>
</dbReference>
<dbReference type="InterPro" id="IPR004143">
    <property type="entry name" value="BPL_LPL_catalytic"/>
</dbReference>
<evidence type="ECO:0000313" key="3">
    <source>
        <dbReference type="EMBL" id="API86755.1"/>
    </source>
</evidence>
<reference evidence="3 4" key="1">
    <citation type="journal article" date="2016" name="Appl. Environ. Microbiol.">
        <title>Whole genome relationships among Francisella bacteria of diverse origin define new species and provide specific regions for detection.</title>
        <authorList>
            <person name="Challacombe J.F."/>
            <person name="Petersen J.M."/>
            <person name="Gallegos-Graves V."/>
            <person name="Hodge D."/>
            <person name="Pillai S."/>
            <person name="Kuske C.R."/>
        </authorList>
    </citation>
    <scope>NUCLEOTIDE SEQUENCE [LARGE SCALE GENOMIC DNA]</scope>
    <source>
        <strain evidence="4">TX07-7310</strain>
    </source>
</reference>
<dbReference type="SUPFAM" id="SSF55681">
    <property type="entry name" value="Class II aaRS and biotin synthetases"/>
    <property type="match status" value="1"/>
</dbReference>
<dbReference type="InterPro" id="IPR036388">
    <property type="entry name" value="WH-like_DNA-bd_sf"/>
</dbReference>
<evidence type="ECO:0000256" key="1">
    <source>
        <dbReference type="ARBA" id="ARBA00022598"/>
    </source>
</evidence>
<dbReference type="Gene3D" id="1.10.10.10">
    <property type="entry name" value="Winged helix-like DNA-binding domain superfamily/Winged helix DNA-binding domain"/>
    <property type="match status" value="1"/>
</dbReference>
<dbReference type="EMBL" id="CP016796">
    <property type="protein sequence ID" value="API86755.1"/>
    <property type="molecule type" value="Genomic_DNA"/>
</dbReference>
<dbReference type="Proteomes" id="UP000184222">
    <property type="component" value="Chromosome"/>
</dbReference>
<dbReference type="Pfam" id="PF03099">
    <property type="entry name" value="BPL_LplA_LipB"/>
    <property type="match status" value="1"/>
</dbReference>
<dbReference type="PANTHER" id="PTHR12835">
    <property type="entry name" value="BIOTIN PROTEIN LIGASE"/>
    <property type="match status" value="1"/>
</dbReference>
<dbReference type="InterPro" id="IPR013196">
    <property type="entry name" value="HTH_11"/>
</dbReference>
<keyword evidence="4" id="KW-1185">Reference proteome</keyword>
<dbReference type="InterPro" id="IPR045864">
    <property type="entry name" value="aa-tRNA-synth_II/BPL/LPL"/>
</dbReference>
<dbReference type="Gene3D" id="3.30.930.10">
    <property type="entry name" value="Bira Bifunctional Protein, Domain 2"/>
    <property type="match status" value="1"/>
</dbReference>
<proteinExistence type="predicted"/>
<dbReference type="GO" id="GO:0004077">
    <property type="term" value="F:biotin--[biotin carboxyl-carrier protein] ligase activity"/>
    <property type="evidence" value="ECO:0007669"/>
    <property type="project" value="InterPro"/>
</dbReference>
<dbReference type="STRING" id="573570.F7310_04995"/>
<dbReference type="InterPro" id="IPR004408">
    <property type="entry name" value="Biotin_CoA_COase_ligase"/>
</dbReference>
<keyword evidence="1 3" id="KW-0436">Ligase</keyword>
<dbReference type="InterPro" id="IPR036390">
    <property type="entry name" value="WH_DNA-bd_sf"/>
</dbReference>
<dbReference type="CDD" id="cd16442">
    <property type="entry name" value="BPL"/>
    <property type="match status" value="1"/>
</dbReference>
<dbReference type="AlphaFoldDB" id="A0A1L4BSD8"/>
<name>A0A1L4BSD8_9GAMM</name>
<dbReference type="Pfam" id="PF08279">
    <property type="entry name" value="HTH_11"/>
    <property type="match status" value="1"/>
</dbReference>
<gene>
    <name evidence="3" type="ORF">F7310_04995</name>
</gene>
<protein>
    <submittedName>
        <fullName evidence="3">Biotin--[acetyl-CoA-carboxylase] ligase</fullName>
    </submittedName>
</protein>
<dbReference type="PROSITE" id="PS51733">
    <property type="entry name" value="BPL_LPL_CATALYTIC"/>
    <property type="match status" value="1"/>
</dbReference>
<feature type="domain" description="BPL/LPL catalytic" evidence="2">
    <location>
        <begin position="73"/>
        <end position="249"/>
    </location>
</feature>
<organism evidence="3 4">
    <name type="scientific">Francisella uliginis</name>
    <dbReference type="NCBI Taxonomy" id="573570"/>
    <lineage>
        <taxon>Bacteria</taxon>
        <taxon>Pseudomonadati</taxon>
        <taxon>Pseudomonadota</taxon>
        <taxon>Gammaproteobacteria</taxon>
        <taxon>Thiotrichales</taxon>
        <taxon>Francisellaceae</taxon>
        <taxon>Francisella</taxon>
    </lineage>
</organism>
<dbReference type="SUPFAM" id="SSF46785">
    <property type="entry name" value="Winged helix' DNA-binding domain"/>
    <property type="match status" value="1"/>
</dbReference>
<dbReference type="PANTHER" id="PTHR12835:SF5">
    <property type="entry name" value="BIOTIN--PROTEIN LIGASE"/>
    <property type="match status" value="1"/>
</dbReference>
<dbReference type="KEGG" id="frx:F7310_04995"/>
<dbReference type="OrthoDB" id="9807064at2"/>
<sequence length="320" mass="36384">MNKTQIEILNSLGDKKYVSGQDIANNLGISRAAISKNIKTLKDNYQIDIFSNSKIGYILDEKLDLIKLDELEKVFKNVNYFYSIDSTSKYAIENQNSFQDNAVVISEHQTDGFGRFNRKWVSPFGKNIYCTLFEIVNLDVSKLNGLSLAIAISIAKILNRLDLGAKLKWPNDIYINDKKIGGVIINISAEMNDRAKLFIGFGLNVNMQNNQEISKDWTSIKLESDRHANRTNLLIQIINVIKEDLTTFVKEGFSSFKKEYEKLNYLKDKEFTLILADKKFTNCKYKNLSDIGEIIIENNSGTYSFSSGDISILDNSVKSE</sequence>
<accession>A0A1L4BSD8</accession>
<evidence type="ECO:0000313" key="4">
    <source>
        <dbReference type="Proteomes" id="UP000184222"/>
    </source>
</evidence>
<evidence type="ECO:0000259" key="2">
    <source>
        <dbReference type="PROSITE" id="PS51733"/>
    </source>
</evidence>